<name>A0A2D2W2G5_9CAUD</name>
<accession>A0A2D2W2G5</accession>
<gene>
    <name evidence="1" type="ORF">DLP05_074</name>
</gene>
<evidence type="ECO:0000313" key="1">
    <source>
        <dbReference type="EMBL" id="ATS92328.1"/>
    </source>
</evidence>
<dbReference type="EMBL" id="MG189906">
    <property type="protein sequence ID" value="ATS92328.1"/>
    <property type="molecule type" value="Genomic_DNA"/>
</dbReference>
<reference evidence="1 2" key="2">
    <citation type="submission" date="2017-11" db="EMBL/GenBank/DDBJ databases">
        <title>Lysogenic conversion of Stenotrophomonas maltophilia by temperate phage DLP4.</title>
        <authorList>
            <person name="Dennis J."/>
            <person name="Stothard P."/>
        </authorList>
    </citation>
    <scope>NUCLEOTIDE SEQUENCE [LARGE SCALE GENOMIC DNA]</scope>
</reference>
<evidence type="ECO:0000313" key="2">
    <source>
        <dbReference type="Proteomes" id="UP000241675"/>
    </source>
</evidence>
<keyword evidence="2" id="KW-1185">Reference proteome</keyword>
<sequence>MISQVLFNALKDPSYCPYCMKCYGAVRMTKVAPYLWEHKKCGAIHDERENAKRHKMEKTMHPDDVAVDLFAGFMKNKMADSRLKGRSGWNDPVDCPTQHLVNLLHGHIQKGDPVDVANFCMMLHARGAKVTAPTASLFEIQYPPQVPALDLIKYPEFVRSEDRAKRICQAVRDAHGVAATYRGFIPVN</sequence>
<reference evidence="2" key="1">
    <citation type="submission" date="2017-10" db="EMBL/GenBank/DDBJ databases">
        <authorList>
            <person name="Peters D.L."/>
        </authorList>
    </citation>
    <scope>NUCLEOTIDE SEQUENCE [LARGE SCALE GENOMIC DNA]</scope>
</reference>
<dbReference type="Proteomes" id="UP000241675">
    <property type="component" value="Segment"/>
</dbReference>
<organism evidence="1 2">
    <name type="scientific">Stenotrophomonas phage vB_SmaS_DLP_5</name>
    <dbReference type="NCBI Taxonomy" id="2044561"/>
    <lineage>
        <taxon>Viruses</taxon>
        <taxon>Duplodnaviria</taxon>
        <taxon>Heunggongvirae</taxon>
        <taxon>Uroviricota</taxon>
        <taxon>Caudoviricetes</taxon>
        <taxon>Delepquintavirus</taxon>
        <taxon>Delepquintavirus DLP5</taxon>
    </lineage>
</organism>
<protein>
    <submittedName>
        <fullName evidence="1">Uncharacterized protein</fullName>
    </submittedName>
</protein>
<proteinExistence type="predicted"/>
<dbReference type="OrthoDB" id="29260at10239"/>